<dbReference type="AlphaFoldDB" id="A0A8X7VW65"/>
<dbReference type="EMBL" id="JAAMPC010000003">
    <property type="protein sequence ID" value="KAG2319064.1"/>
    <property type="molecule type" value="Genomic_DNA"/>
</dbReference>
<evidence type="ECO:0000256" key="4">
    <source>
        <dbReference type="ARBA" id="ARBA00022723"/>
    </source>
</evidence>
<keyword evidence="9" id="KW-1185">Reference proteome</keyword>
<dbReference type="GO" id="GO:0020037">
    <property type="term" value="F:heme binding"/>
    <property type="evidence" value="ECO:0007669"/>
    <property type="project" value="InterPro"/>
</dbReference>
<proteinExistence type="inferred from homology"/>
<keyword evidence="3" id="KW-0349">Heme</keyword>
<evidence type="ECO:0000256" key="6">
    <source>
        <dbReference type="ARBA" id="ARBA00023004"/>
    </source>
</evidence>
<comment type="similarity">
    <text evidence="2">Belongs to the cytochrome P450 family.</text>
</comment>
<evidence type="ECO:0000256" key="2">
    <source>
        <dbReference type="ARBA" id="ARBA00010617"/>
    </source>
</evidence>
<dbReference type="Gene3D" id="1.10.630.10">
    <property type="entry name" value="Cytochrome P450"/>
    <property type="match status" value="1"/>
</dbReference>
<keyword evidence="4" id="KW-0479">Metal-binding</keyword>
<evidence type="ECO:0000256" key="1">
    <source>
        <dbReference type="ARBA" id="ARBA00001971"/>
    </source>
</evidence>
<sequence>MPEVEFAESLENAGDSIVYRHVIPRFLWKLQNRMGLGQEKKMIEAGATFDRICAKYIAAKREEIRSQGTDHDHSNKECEDLLTYFIKLDTSKYQLLNPNDEKFLRDTIVSLIVAVRDTTSSALTWFSGSSQKTLTWKPRFATRSQTYPKPRLVKRGHGRPSITKSF</sequence>
<dbReference type="InterPro" id="IPR036396">
    <property type="entry name" value="Cyt_P450_sf"/>
</dbReference>
<dbReference type="Proteomes" id="UP000886595">
    <property type="component" value="Unassembled WGS sequence"/>
</dbReference>
<organism evidence="8 9">
    <name type="scientific">Brassica carinata</name>
    <name type="common">Ethiopian mustard</name>
    <name type="synonym">Abyssinian cabbage</name>
    <dbReference type="NCBI Taxonomy" id="52824"/>
    <lineage>
        <taxon>Eukaryota</taxon>
        <taxon>Viridiplantae</taxon>
        <taxon>Streptophyta</taxon>
        <taxon>Embryophyta</taxon>
        <taxon>Tracheophyta</taxon>
        <taxon>Spermatophyta</taxon>
        <taxon>Magnoliopsida</taxon>
        <taxon>eudicotyledons</taxon>
        <taxon>Gunneridae</taxon>
        <taxon>Pentapetalae</taxon>
        <taxon>rosids</taxon>
        <taxon>malvids</taxon>
        <taxon>Brassicales</taxon>
        <taxon>Brassicaceae</taxon>
        <taxon>Brassiceae</taxon>
        <taxon>Brassica</taxon>
    </lineage>
</organism>
<reference evidence="8 9" key="1">
    <citation type="submission" date="2020-02" db="EMBL/GenBank/DDBJ databases">
        <authorList>
            <person name="Ma Q."/>
            <person name="Huang Y."/>
            <person name="Song X."/>
            <person name="Pei D."/>
        </authorList>
    </citation>
    <scope>NUCLEOTIDE SEQUENCE [LARGE SCALE GENOMIC DNA]</scope>
    <source>
        <strain evidence="8">Sxm20200214</strain>
        <tissue evidence="8">Leaf</tissue>
    </source>
</reference>
<comment type="cofactor">
    <cofactor evidence="1">
        <name>heme</name>
        <dbReference type="ChEBI" id="CHEBI:30413"/>
    </cofactor>
</comment>
<evidence type="ECO:0000256" key="3">
    <source>
        <dbReference type="ARBA" id="ARBA00022617"/>
    </source>
</evidence>
<comment type="caution">
    <text evidence="8">The sequence shown here is derived from an EMBL/GenBank/DDBJ whole genome shotgun (WGS) entry which is preliminary data.</text>
</comment>
<keyword evidence="5" id="KW-0560">Oxidoreductase</keyword>
<keyword evidence="6" id="KW-0408">Iron</keyword>
<evidence type="ECO:0000256" key="5">
    <source>
        <dbReference type="ARBA" id="ARBA00023002"/>
    </source>
</evidence>
<dbReference type="OrthoDB" id="1896685at2759"/>
<dbReference type="SUPFAM" id="SSF48264">
    <property type="entry name" value="Cytochrome P450"/>
    <property type="match status" value="1"/>
</dbReference>
<evidence type="ECO:0000313" key="8">
    <source>
        <dbReference type="EMBL" id="KAG2319064.1"/>
    </source>
</evidence>
<gene>
    <name evidence="8" type="ORF">Bca52824_012277</name>
</gene>
<evidence type="ECO:0000256" key="7">
    <source>
        <dbReference type="ARBA" id="ARBA00023033"/>
    </source>
</evidence>
<accession>A0A8X7VW65</accession>
<evidence type="ECO:0000313" key="9">
    <source>
        <dbReference type="Proteomes" id="UP000886595"/>
    </source>
</evidence>
<dbReference type="GO" id="GO:0004497">
    <property type="term" value="F:monooxygenase activity"/>
    <property type="evidence" value="ECO:0007669"/>
    <property type="project" value="UniProtKB-KW"/>
</dbReference>
<keyword evidence="7" id="KW-0503">Monooxygenase</keyword>
<dbReference type="GO" id="GO:0005506">
    <property type="term" value="F:iron ion binding"/>
    <property type="evidence" value="ECO:0007669"/>
    <property type="project" value="InterPro"/>
</dbReference>
<name>A0A8X7VW65_BRACI</name>
<dbReference type="PANTHER" id="PTHR24296">
    <property type="entry name" value="CYTOCHROME P450"/>
    <property type="match status" value="1"/>
</dbReference>
<dbReference type="GO" id="GO:0016705">
    <property type="term" value="F:oxidoreductase activity, acting on paired donors, with incorporation or reduction of molecular oxygen"/>
    <property type="evidence" value="ECO:0007669"/>
    <property type="project" value="InterPro"/>
</dbReference>
<protein>
    <submittedName>
        <fullName evidence="8">Uncharacterized protein</fullName>
    </submittedName>
</protein>